<accession>X1P5H1</accession>
<dbReference type="EMBL" id="BARV01041474">
    <property type="protein sequence ID" value="GAI51083.1"/>
    <property type="molecule type" value="Genomic_DNA"/>
</dbReference>
<proteinExistence type="predicted"/>
<sequence length="75" mass="8418">MKLSSRSEKWQFGILGAWTDKIIEDSNEIEPQRGFGVFRLKHPFSTNSEVGILVSSAASSKEDYNYAFGFDGALR</sequence>
<evidence type="ECO:0000313" key="1">
    <source>
        <dbReference type="EMBL" id="GAI51083.1"/>
    </source>
</evidence>
<name>X1P5H1_9ZZZZ</name>
<evidence type="ECO:0008006" key="2">
    <source>
        <dbReference type="Google" id="ProtNLM"/>
    </source>
</evidence>
<comment type="caution">
    <text evidence="1">The sequence shown here is derived from an EMBL/GenBank/DDBJ whole genome shotgun (WGS) entry which is preliminary data.</text>
</comment>
<feature type="non-terminal residue" evidence="1">
    <location>
        <position position="75"/>
    </location>
</feature>
<reference evidence="1" key="1">
    <citation type="journal article" date="2014" name="Front. Microbiol.">
        <title>High frequency of phylogenetically diverse reductive dehalogenase-homologous genes in deep subseafloor sedimentary metagenomes.</title>
        <authorList>
            <person name="Kawai M."/>
            <person name="Futagami T."/>
            <person name="Toyoda A."/>
            <person name="Takaki Y."/>
            <person name="Nishi S."/>
            <person name="Hori S."/>
            <person name="Arai W."/>
            <person name="Tsubouchi T."/>
            <person name="Morono Y."/>
            <person name="Uchiyama I."/>
            <person name="Ito T."/>
            <person name="Fujiyama A."/>
            <person name="Inagaki F."/>
            <person name="Takami H."/>
        </authorList>
    </citation>
    <scope>NUCLEOTIDE SEQUENCE</scope>
    <source>
        <strain evidence="1">Expedition CK06-06</strain>
    </source>
</reference>
<protein>
    <recommendedName>
        <fullName evidence="2">Bacterial surface antigen (D15) domain-containing protein</fullName>
    </recommendedName>
</protein>
<dbReference type="AlphaFoldDB" id="X1P5H1"/>
<organism evidence="1">
    <name type="scientific">marine sediment metagenome</name>
    <dbReference type="NCBI Taxonomy" id="412755"/>
    <lineage>
        <taxon>unclassified sequences</taxon>
        <taxon>metagenomes</taxon>
        <taxon>ecological metagenomes</taxon>
    </lineage>
</organism>
<gene>
    <name evidence="1" type="ORF">S06H3_62765</name>
</gene>